<feature type="transmembrane region" description="Helical" evidence="1">
    <location>
        <begin position="12"/>
        <end position="32"/>
    </location>
</feature>
<keyword evidence="1" id="KW-0472">Membrane</keyword>
<feature type="transmembrane region" description="Helical" evidence="1">
    <location>
        <begin position="80"/>
        <end position="101"/>
    </location>
</feature>
<name>A0ABT1N9Q1_9GAMM</name>
<accession>A0ABT1N9Q1</accession>
<evidence type="ECO:0000313" key="3">
    <source>
        <dbReference type="Proteomes" id="UP001524460"/>
    </source>
</evidence>
<dbReference type="RefSeq" id="WP_255045392.1">
    <property type="nucleotide sequence ID" value="NZ_JANEYT010000133.1"/>
</dbReference>
<proteinExistence type="predicted"/>
<sequence length="289" mass="33410">MKSALNELHKTSKFILCCALSSLYCIAGYQFIAGYHQRLVKGSYVELSQLFSGQYFSYFLSKESDFYRTLFIFIEHSGPAALSVFIAVIILSTVTFQYILLDGKKAQQQKHDHLTAKSADIIRVTDSKPHLLECENYYTDCVYVKISDFNGYFDIGVKVTSLEDNIVPKLGVSTHDKPQVGDYRGYHLKKYNDFYIIDDENIREISECYFRVSLNYDDGERCAFGEVEFEIIPITTNDYLSLLKRYQVDEQSLTRDEISIIEKWIELGLSRNNPEAVAYRNQLLRELNV</sequence>
<reference evidence="2 3" key="1">
    <citation type="submission" date="2022-07" db="EMBL/GenBank/DDBJ databases">
        <title>Photobacterium pectinilyticum sp. nov., a marine bacterium isolated from surface seawater of Qingdao offshore.</title>
        <authorList>
            <person name="Wang X."/>
        </authorList>
    </citation>
    <scope>NUCLEOTIDE SEQUENCE [LARGE SCALE GENOMIC DNA]</scope>
    <source>
        <strain evidence="2 3">ZSDE20</strain>
    </source>
</reference>
<gene>
    <name evidence="2" type="ORF">NHN17_24920</name>
</gene>
<dbReference type="Proteomes" id="UP001524460">
    <property type="component" value="Unassembled WGS sequence"/>
</dbReference>
<keyword evidence="1" id="KW-0812">Transmembrane</keyword>
<evidence type="ECO:0000313" key="2">
    <source>
        <dbReference type="EMBL" id="MCQ1061277.1"/>
    </source>
</evidence>
<keyword evidence="1" id="KW-1133">Transmembrane helix</keyword>
<dbReference type="EMBL" id="JANEYT010000133">
    <property type="protein sequence ID" value="MCQ1061277.1"/>
    <property type="molecule type" value="Genomic_DNA"/>
</dbReference>
<comment type="caution">
    <text evidence="2">The sequence shown here is derived from an EMBL/GenBank/DDBJ whole genome shotgun (WGS) entry which is preliminary data.</text>
</comment>
<evidence type="ECO:0000256" key="1">
    <source>
        <dbReference type="SAM" id="Phobius"/>
    </source>
</evidence>
<organism evidence="2 3">
    <name type="scientific">Photobacterium pectinilyticum</name>
    <dbReference type="NCBI Taxonomy" id="2906793"/>
    <lineage>
        <taxon>Bacteria</taxon>
        <taxon>Pseudomonadati</taxon>
        <taxon>Pseudomonadota</taxon>
        <taxon>Gammaproteobacteria</taxon>
        <taxon>Vibrionales</taxon>
        <taxon>Vibrionaceae</taxon>
        <taxon>Photobacterium</taxon>
    </lineage>
</organism>
<protein>
    <submittedName>
        <fullName evidence="2">Uncharacterized protein</fullName>
    </submittedName>
</protein>
<keyword evidence="3" id="KW-1185">Reference proteome</keyword>